<dbReference type="EMBL" id="VEPZ02000855">
    <property type="protein sequence ID" value="KAE8716235.1"/>
    <property type="molecule type" value="Genomic_DNA"/>
</dbReference>
<dbReference type="InterPro" id="IPR050481">
    <property type="entry name" value="UDP-glycosyltransf_plant"/>
</dbReference>
<evidence type="ECO:0000313" key="7">
    <source>
        <dbReference type="Proteomes" id="UP000436088"/>
    </source>
</evidence>
<sequence>MQQLMEIAVGLERSGHRFLWVVRNPPSENRNLGIDEEVDPDLISLLPLAFLDRTKDRGYLLKSWAPQTAVLSHDSIGGFVTHCGWNSVLEAVCAGVPMLAWPLYAEQRYNRVLMVEEMKIALPMEELETGLVCSTEVEKRVKDLMESKEGDWVKERIIAMKNAVRVAVNEGGSSRIAVAELFKFISADRSGHSPSSVSVKTSNAPYLPSSTKP</sequence>
<accession>A0A6A3BIZ3</accession>
<comment type="similarity">
    <text evidence="1 4">Belongs to the UDP-glycosyltransferase family.</text>
</comment>
<protein>
    <submittedName>
        <fullName evidence="6">Baicalein 7-O-glucuronosyltransferase</fullName>
    </submittedName>
</protein>
<keyword evidence="3 4" id="KW-0808">Transferase</keyword>
<dbReference type="PANTHER" id="PTHR48048:SF30">
    <property type="entry name" value="GLYCOSYLTRANSFERASE"/>
    <property type="match status" value="1"/>
</dbReference>
<comment type="caution">
    <text evidence="6">The sequence shown here is derived from an EMBL/GenBank/DDBJ whole genome shotgun (WGS) entry which is preliminary data.</text>
</comment>
<dbReference type="InterPro" id="IPR035595">
    <property type="entry name" value="UDP_glycos_trans_CS"/>
</dbReference>
<dbReference type="Pfam" id="PF00201">
    <property type="entry name" value="UDPGT"/>
    <property type="match status" value="1"/>
</dbReference>
<dbReference type="GO" id="GO:0035251">
    <property type="term" value="F:UDP-glucosyltransferase activity"/>
    <property type="evidence" value="ECO:0007669"/>
    <property type="project" value="InterPro"/>
</dbReference>
<evidence type="ECO:0000256" key="4">
    <source>
        <dbReference type="RuleBase" id="RU003718"/>
    </source>
</evidence>
<dbReference type="Gene3D" id="3.40.50.2000">
    <property type="entry name" value="Glycogen Phosphorylase B"/>
    <property type="match status" value="1"/>
</dbReference>
<evidence type="ECO:0000256" key="5">
    <source>
        <dbReference type="SAM" id="MobiDB-lite"/>
    </source>
</evidence>
<dbReference type="CDD" id="cd03784">
    <property type="entry name" value="GT1_Gtf-like"/>
    <property type="match status" value="1"/>
</dbReference>
<feature type="compositionally biased region" description="Polar residues" evidence="5">
    <location>
        <begin position="192"/>
        <end position="213"/>
    </location>
</feature>
<keyword evidence="2 4" id="KW-0328">Glycosyltransferase</keyword>
<name>A0A6A3BIZ3_HIBSY</name>
<proteinExistence type="inferred from homology"/>
<dbReference type="FunFam" id="3.40.50.2000:FF:000056">
    <property type="entry name" value="Glycosyltransferase"/>
    <property type="match status" value="1"/>
</dbReference>
<dbReference type="PROSITE" id="PS00375">
    <property type="entry name" value="UDPGT"/>
    <property type="match status" value="1"/>
</dbReference>
<dbReference type="Proteomes" id="UP000436088">
    <property type="component" value="Unassembled WGS sequence"/>
</dbReference>
<keyword evidence="7" id="KW-1185">Reference proteome</keyword>
<dbReference type="SUPFAM" id="SSF53756">
    <property type="entry name" value="UDP-Glycosyltransferase/glycogen phosphorylase"/>
    <property type="match status" value="1"/>
</dbReference>
<evidence type="ECO:0000256" key="2">
    <source>
        <dbReference type="ARBA" id="ARBA00022676"/>
    </source>
</evidence>
<dbReference type="PANTHER" id="PTHR48048">
    <property type="entry name" value="GLYCOSYLTRANSFERASE"/>
    <property type="match status" value="1"/>
</dbReference>
<reference evidence="6" key="1">
    <citation type="submission" date="2019-09" db="EMBL/GenBank/DDBJ databases">
        <title>Draft genome information of white flower Hibiscus syriacus.</title>
        <authorList>
            <person name="Kim Y.-M."/>
        </authorList>
    </citation>
    <scope>NUCLEOTIDE SEQUENCE [LARGE SCALE GENOMIC DNA]</scope>
    <source>
        <strain evidence="6">YM2019G1</strain>
    </source>
</reference>
<feature type="region of interest" description="Disordered" evidence="5">
    <location>
        <begin position="189"/>
        <end position="213"/>
    </location>
</feature>
<dbReference type="AlphaFoldDB" id="A0A6A3BIZ3"/>
<evidence type="ECO:0000256" key="1">
    <source>
        <dbReference type="ARBA" id="ARBA00009995"/>
    </source>
</evidence>
<dbReference type="InterPro" id="IPR002213">
    <property type="entry name" value="UDP_glucos_trans"/>
</dbReference>
<evidence type="ECO:0000313" key="6">
    <source>
        <dbReference type="EMBL" id="KAE8716235.1"/>
    </source>
</evidence>
<evidence type="ECO:0000256" key="3">
    <source>
        <dbReference type="ARBA" id="ARBA00022679"/>
    </source>
</evidence>
<gene>
    <name evidence="6" type="ORF">F3Y22_tig00110156pilonHSYRG00618</name>
</gene>
<organism evidence="6 7">
    <name type="scientific">Hibiscus syriacus</name>
    <name type="common">Rose of Sharon</name>
    <dbReference type="NCBI Taxonomy" id="106335"/>
    <lineage>
        <taxon>Eukaryota</taxon>
        <taxon>Viridiplantae</taxon>
        <taxon>Streptophyta</taxon>
        <taxon>Embryophyta</taxon>
        <taxon>Tracheophyta</taxon>
        <taxon>Spermatophyta</taxon>
        <taxon>Magnoliopsida</taxon>
        <taxon>eudicotyledons</taxon>
        <taxon>Gunneridae</taxon>
        <taxon>Pentapetalae</taxon>
        <taxon>rosids</taxon>
        <taxon>malvids</taxon>
        <taxon>Malvales</taxon>
        <taxon>Malvaceae</taxon>
        <taxon>Malvoideae</taxon>
        <taxon>Hibiscus</taxon>
    </lineage>
</organism>